<keyword evidence="2 8" id="KW-0808">Transferase</keyword>
<protein>
    <submittedName>
        <fullName evidence="8">Galactokinase</fullName>
    </submittedName>
</protein>
<dbReference type="InterPro" id="IPR019539">
    <property type="entry name" value="GalKase_N"/>
</dbReference>
<dbReference type="PIRSF" id="PIRSF000530">
    <property type="entry name" value="Galactokinase"/>
    <property type="match status" value="1"/>
</dbReference>
<dbReference type="PRINTS" id="PR00473">
    <property type="entry name" value="GALCTOKINASE"/>
</dbReference>
<dbReference type="InterPro" id="IPR020568">
    <property type="entry name" value="Ribosomal_Su5_D2-typ_SF"/>
</dbReference>
<gene>
    <name evidence="8" type="ORF">FTW19_18630</name>
</gene>
<dbReference type="AlphaFoldDB" id="A0A5B9EDK8"/>
<dbReference type="RefSeq" id="WP_147649089.1">
    <property type="nucleotide sequence ID" value="NZ_CP042806.1"/>
</dbReference>
<dbReference type="Gene3D" id="3.30.230.10">
    <property type="match status" value="1"/>
</dbReference>
<evidence type="ECO:0000256" key="1">
    <source>
        <dbReference type="ARBA" id="ARBA00022741"/>
    </source>
</evidence>
<dbReference type="GO" id="GO:0005829">
    <property type="term" value="C:cytosol"/>
    <property type="evidence" value="ECO:0007669"/>
    <property type="project" value="TreeGrafter"/>
</dbReference>
<keyword evidence="1" id="KW-0547">Nucleotide-binding</keyword>
<sequence length="486" mass="52477">MPSLRTSELESHGVEEHVAAALAKTHDFFTPDIPVLLARAPGRLDVMGGNVDYTGGAVLQGLLQEAVWAACQFRSDETVRVLNPGAARYGWKTRFELNLSELSDASAIQAMCNAEEGSFWGRYVLGAVYFLKSHFEGTGALDTPGGLNLFLHSDLPPNKGVSSSAALTIAALKAISAAWGIPLSAVALATAGQWVENVVAGAACGIMDQAAIVLGRDSHLLPILCQPCLPSPAIALSDGLRIWGIDSMAPRSTTGTAYETARAAAFMGYRMICEKEGLAVSPDASSDIPRWVDTRWNGYLSNVPHPVFRTYHEHWLPKSLSGHEFLERYEEHIDPFTAIEPTREYPVRAAVRYAVEENFRVRMASSLLEATAWDVSESSLQLIGKVLCQSHHAYSECGLGSKECDDLVDRALKAGFPGAKMTGGGAGGVVAILGRTEDRRKFLRLAEEYARDRGATPHIFEGSSDGTDAFGLRTLQFKTGKGWVCC</sequence>
<dbReference type="GO" id="GO:0004335">
    <property type="term" value="F:galactokinase activity"/>
    <property type="evidence" value="ECO:0007669"/>
    <property type="project" value="InterPro"/>
</dbReference>
<keyword evidence="4" id="KW-0119">Carbohydrate metabolism</keyword>
<keyword evidence="9" id="KW-1185">Reference proteome</keyword>
<dbReference type="InterPro" id="IPR006204">
    <property type="entry name" value="GHMP_kinase_N_dom"/>
</dbReference>
<name>A0A5B9EDK8_9BACT</name>
<dbReference type="InterPro" id="IPR013750">
    <property type="entry name" value="GHMP_kinase_C_dom"/>
</dbReference>
<dbReference type="InterPro" id="IPR014721">
    <property type="entry name" value="Ribsml_uS5_D2-typ_fold_subgr"/>
</dbReference>
<dbReference type="KEGG" id="talb:FTW19_18630"/>
<dbReference type="Proteomes" id="UP000321820">
    <property type="component" value="Chromosome"/>
</dbReference>
<dbReference type="GO" id="GO:0006012">
    <property type="term" value="P:galactose metabolic process"/>
    <property type="evidence" value="ECO:0007669"/>
    <property type="project" value="UniProtKB-KW"/>
</dbReference>
<dbReference type="PANTHER" id="PTHR10457:SF35">
    <property type="entry name" value="L-ARABINOKINASE"/>
    <property type="match status" value="1"/>
</dbReference>
<evidence type="ECO:0000259" key="7">
    <source>
        <dbReference type="Pfam" id="PF10509"/>
    </source>
</evidence>
<keyword evidence="4" id="KW-0299">Galactose metabolism</keyword>
<feature type="domain" description="Galactokinase N-terminal" evidence="7">
    <location>
        <begin position="34"/>
        <end position="72"/>
    </location>
</feature>
<dbReference type="Pfam" id="PF10509">
    <property type="entry name" value="GalKase_gal_bdg"/>
    <property type="match status" value="1"/>
</dbReference>
<dbReference type="InterPro" id="IPR000705">
    <property type="entry name" value="Galactokinase"/>
</dbReference>
<dbReference type="Pfam" id="PF08544">
    <property type="entry name" value="GHMP_kinases_C"/>
    <property type="match status" value="1"/>
</dbReference>
<evidence type="ECO:0000313" key="9">
    <source>
        <dbReference type="Proteomes" id="UP000321820"/>
    </source>
</evidence>
<dbReference type="InterPro" id="IPR036554">
    <property type="entry name" value="GHMP_kinase_C_sf"/>
</dbReference>
<accession>A0A5B9EDK8</accession>
<dbReference type="PRINTS" id="PR00959">
    <property type="entry name" value="MEVGALKINASE"/>
</dbReference>
<dbReference type="Pfam" id="PF00288">
    <property type="entry name" value="GHMP_kinases_N"/>
    <property type="match status" value="1"/>
</dbReference>
<dbReference type="SUPFAM" id="SSF55060">
    <property type="entry name" value="GHMP Kinase, C-terminal domain"/>
    <property type="match status" value="1"/>
</dbReference>
<evidence type="ECO:0000259" key="6">
    <source>
        <dbReference type="Pfam" id="PF08544"/>
    </source>
</evidence>
<keyword evidence="2 8" id="KW-0418">Kinase</keyword>
<feature type="domain" description="GHMP kinase C-terminal" evidence="6">
    <location>
        <begin position="375"/>
        <end position="443"/>
    </location>
</feature>
<organism evidence="8 9">
    <name type="scientific">Terriglobus albidus</name>
    <dbReference type="NCBI Taxonomy" id="1592106"/>
    <lineage>
        <taxon>Bacteria</taxon>
        <taxon>Pseudomonadati</taxon>
        <taxon>Acidobacteriota</taxon>
        <taxon>Terriglobia</taxon>
        <taxon>Terriglobales</taxon>
        <taxon>Acidobacteriaceae</taxon>
        <taxon>Terriglobus</taxon>
    </lineage>
</organism>
<evidence type="ECO:0000259" key="5">
    <source>
        <dbReference type="Pfam" id="PF00288"/>
    </source>
</evidence>
<dbReference type="SUPFAM" id="SSF54211">
    <property type="entry name" value="Ribosomal protein S5 domain 2-like"/>
    <property type="match status" value="1"/>
</dbReference>
<dbReference type="InterPro" id="IPR006206">
    <property type="entry name" value="Mevalonate/galactokinase"/>
</dbReference>
<reference evidence="8 9" key="1">
    <citation type="submission" date="2019-08" db="EMBL/GenBank/DDBJ databases">
        <title>Complete genome sequence of Terriglobus albidus strain ORNL.</title>
        <authorList>
            <person name="Podar M."/>
        </authorList>
    </citation>
    <scope>NUCLEOTIDE SEQUENCE [LARGE SCALE GENOMIC DNA]</scope>
    <source>
        <strain evidence="8 9">ORNL</strain>
    </source>
</reference>
<evidence type="ECO:0000256" key="4">
    <source>
        <dbReference type="ARBA" id="ARBA00023144"/>
    </source>
</evidence>
<dbReference type="Gene3D" id="3.30.70.890">
    <property type="entry name" value="GHMP kinase, C-terminal domain"/>
    <property type="match status" value="1"/>
</dbReference>
<keyword evidence="3" id="KW-0067">ATP-binding</keyword>
<proteinExistence type="predicted"/>
<dbReference type="OrthoDB" id="250531at2"/>
<feature type="domain" description="GHMP kinase N-terminal" evidence="5">
    <location>
        <begin position="123"/>
        <end position="215"/>
    </location>
</feature>
<dbReference type="EMBL" id="CP042806">
    <property type="protein sequence ID" value="QEE29819.1"/>
    <property type="molecule type" value="Genomic_DNA"/>
</dbReference>
<dbReference type="PANTHER" id="PTHR10457">
    <property type="entry name" value="MEVALONATE KINASE/GALACTOKINASE"/>
    <property type="match status" value="1"/>
</dbReference>
<evidence type="ECO:0000313" key="8">
    <source>
        <dbReference type="EMBL" id="QEE29819.1"/>
    </source>
</evidence>
<evidence type="ECO:0000256" key="2">
    <source>
        <dbReference type="ARBA" id="ARBA00022777"/>
    </source>
</evidence>
<dbReference type="GO" id="GO:0005524">
    <property type="term" value="F:ATP binding"/>
    <property type="evidence" value="ECO:0007669"/>
    <property type="project" value="UniProtKB-KW"/>
</dbReference>
<evidence type="ECO:0000256" key="3">
    <source>
        <dbReference type="ARBA" id="ARBA00022840"/>
    </source>
</evidence>